<feature type="domain" description="Nephrocystin 3-like N-terminal" evidence="6">
    <location>
        <begin position="495"/>
        <end position="654"/>
    </location>
</feature>
<feature type="domain" description="Nucleoside phosphorylase" evidence="4">
    <location>
        <begin position="312"/>
        <end position="388"/>
    </location>
</feature>
<dbReference type="OrthoDB" id="626167at2759"/>
<evidence type="ECO:0000256" key="3">
    <source>
        <dbReference type="SAM" id="MobiDB-lite"/>
    </source>
</evidence>
<dbReference type="SUPFAM" id="SSF53167">
    <property type="entry name" value="Purine and uridine phosphorylases"/>
    <property type="match status" value="1"/>
</dbReference>
<dbReference type="PANTHER" id="PTHR46082:SF11">
    <property type="entry name" value="AAA+ ATPASE DOMAIN-CONTAINING PROTEIN-RELATED"/>
    <property type="match status" value="1"/>
</dbReference>
<keyword evidence="1" id="KW-0677">Repeat</keyword>
<dbReference type="GO" id="GO:0003824">
    <property type="term" value="F:catalytic activity"/>
    <property type="evidence" value="ECO:0007669"/>
    <property type="project" value="InterPro"/>
</dbReference>
<feature type="region of interest" description="Disordered" evidence="3">
    <location>
        <begin position="1252"/>
        <end position="1282"/>
    </location>
</feature>
<feature type="compositionally biased region" description="Polar residues" evidence="3">
    <location>
        <begin position="1262"/>
        <end position="1272"/>
    </location>
</feature>
<organism evidence="7 8">
    <name type="scientific">Ascobolus immersus RN42</name>
    <dbReference type="NCBI Taxonomy" id="1160509"/>
    <lineage>
        <taxon>Eukaryota</taxon>
        <taxon>Fungi</taxon>
        <taxon>Dikarya</taxon>
        <taxon>Ascomycota</taxon>
        <taxon>Pezizomycotina</taxon>
        <taxon>Pezizomycetes</taxon>
        <taxon>Pezizales</taxon>
        <taxon>Ascobolaceae</taxon>
        <taxon>Ascobolus</taxon>
    </lineage>
</organism>
<feature type="region of interest" description="Disordered" evidence="3">
    <location>
        <begin position="23"/>
        <end position="55"/>
    </location>
</feature>
<keyword evidence="8" id="KW-1185">Reference proteome</keyword>
<evidence type="ECO:0000259" key="6">
    <source>
        <dbReference type="Pfam" id="PF24883"/>
    </source>
</evidence>
<dbReference type="InterPro" id="IPR002110">
    <property type="entry name" value="Ankyrin_rpt"/>
</dbReference>
<gene>
    <name evidence="7" type="ORF">BJ508DRAFT_416379</name>
</gene>
<feature type="compositionally biased region" description="Polar residues" evidence="3">
    <location>
        <begin position="475"/>
        <end position="487"/>
    </location>
</feature>
<protein>
    <submittedName>
        <fullName evidence="7">Uncharacterized protein</fullName>
    </submittedName>
</protein>
<dbReference type="Gene3D" id="3.40.50.300">
    <property type="entry name" value="P-loop containing nucleotide triphosphate hydrolases"/>
    <property type="match status" value="1"/>
</dbReference>
<dbReference type="PROSITE" id="PS50088">
    <property type="entry name" value="ANK_REPEAT"/>
    <property type="match status" value="1"/>
</dbReference>
<evidence type="ECO:0000259" key="4">
    <source>
        <dbReference type="Pfam" id="PF01048"/>
    </source>
</evidence>
<dbReference type="Pfam" id="PF01048">
    <property type="entry name" value="PNP_UDP_1"/>
    <property type="match status" value="1"/>
</dbReference>
<dbReference type="SUPFAM" id="SSF52540">
    <property type="entry name" value="P-loop containing nucleoside triphosphate hydrolases"/>
    <property type="match status" value="1"/>
</dbReference>
<dbReference type="InterPro" id="IPR053137">
    <property type="entry name" value="NLR-like"/>
</dbReference>
<dbReference type="STRING" id="1160509.A0A3N4I293"/>
<feature type="region of interest" description="Disordered" evidence="3">
    <location>
        <begin position="473"/>
        <end position="496"/>
    </location>
</feature>
<feature type="region of interest" description="Disordered" evidence="3">
    <location>
        <begin position="288"/>
        <end position="307"/>
    </location>
</feature>
<dbReference type="InterPro" id="IPR054471">
    <property type="entry name" value="GPIID_WHD"/>
</dbReference>
<dbReference type="InterPro" id="IPR035994">
    <property type="entry name" value="Nucleoside_phosphorylase_sf"/>
</dbReference>
<reference evidence="7 8" key="1">
    <citation type="journal article" date="2018" name="Nat. Ecol. Evol.">
        <title>Pezizomycetes genomes reveal the molecular basis of ectomycorrhizal truffle lifestyle.</title>
        <authorList>
            <person name="Murat C."/>
            <person name="Payen T."/>
            <person name="Noel B."/>
            <person name="Kuo A."/>
            <person name="Morin E."/>
            <person name="Chen J."/>
            <person name="Kohler A."/>
            <person name="Krizsan K."/>
            <person name="Balestrini R."/>
            <person name="Da Silva C."/>
            <person name="Montanini B."/>
            <person name="Hainaut M."/>
            <person name="Levati E."/>
            <person name="Barry K.W."/>
            <person name="Belfiori B."/>
            <person name="Cichocki N."/>
            <person name="Clum A."/>
            <person name="Dockter R.B."/>
            <person name="Fauchery L."/>
            <person name="Guy J."/>
            <person name="Iotti M."/>
            <person name="Le Tacon F."/>
            <person name="Lindquist E.A."/>
            <person name="Lipzen A."/>
            <person name="Malagnac F."/>
            <person name="Mello A."/>
            <person name="Molinier V."/>
            <person name="Miyauchi S."/>
            <person name="Poulain J."/>
            <person name="Riccioni C."/>
            <person name="Rubini A."/>
            <person name="Sitrit Y."/>
            <person name="Splivallo R."/>
            <person name="Traeger S."/>
            <person name="Wang M."/>
            <person name="Zifcakova L."/>
            <person name="Wipf D."/>
            <person name="Zambonelli A."/>
            <person name="Paolocci F."/>
            <person name="Nowrousian M."/>
            <person name="Ottonello S."/>
            <person name="Baldrian P."/>
            <person name="Spatafora J.W."/>
            <person name="Henrissat B."/>
            <person name="Nagy L.G."/>
            <person name="Aury J.M."/>
            <person name="Wincker P."/>
            <person name="Grigoriev I.V."/>
            <person name="Bonfante P."/>
            <person name="Martin F.M."/>
        </authorList>
    </citation>
    <scope>NUCLEOTIDE SEQUENCE [LARGE SCALE GENOMIC DNA]</scope>
    <source>
        <strain evidence="7 8">RN42</strain>
    </source>
</reference>
<dbReference type="Gene3D" id="1.25.40.20">
    <property type="entry name" value="Ankyrin repeat-containing domain"/>
    <property type="match status" value="1"/>
</dbReference>
<dbReference type="Pfam" id="PF12796">
    <property type="entry name" value="Ank_2"/>
    <property type="match status" value="2"/>
</dbReference>
<feature type="compositionally biased region" description="Basic and acidic residues" evidence="3">
    <location>
        <begin position="24"/>
        <end position="55"/>
    </location>
</feature>
<dbReference type="GO" id="GO:0009116">
    <property type="term" value="P:nucleoside metabolic process"/>
    <property type="evidence" value="ECO:0007669"/>
    <property type="project" value="InterPro"/>
</dbReference>
<evidence type="ECO:0000313" key="8">
    <source>
        <dbReference type="Proteomes" id="UP000275078"/>
    </source>
</evidence>
<evidence type="ECO:0000256" key="2">
    <source>
        <dbReference type="PROSITE-ProRule" id="PRU00023"/>
    </source>
</evidence>
<sequence>MTAKRILSDLFLQTTDVAPKVKRYTREDADGKDENHKCDHSYESDHESQLAKEKSQELPRRRLEYGDYRVGWICPLEIEQQAALEMLDEEHERLPKQPQDSNIYTFGSIYGHNIVIAGQYQTGNAAAAVVATQMKLSFPAIKFVLLVGIGGGVPTVKVKKDLYSRCGRVRLGDVVVNEPYGDSSGAIQYDRGKALSNGVFKRTGALDSPPAVLINAVRELSIRRLKSMAKGVDPIKVNLARIDTKIMEQFRFPGAKRDLLFRADYQHVKPGSSCRSCDQSNLLSLSPPEGECDTVTDTDSGSCSDSDEEQCDRSIVAVHRGTIATGELVIKDAKLRDRLAKQYKVLCFEMEAAGILTGMPCLVIRGISDYSDSHKNDRWHGYAAATAAAYARQLFFHMAVDEVKTCLISAQLLEDGINKIRKLLENEELRNLFEWLSPLKPEHKHKDFKQRFITGTGLRLLGSVKLKRWMHGPTGSPNTGSYPPQTEDNSDTSKRDESWDPVLFCCGSPGVGKSFTCCSVIDMLEEHCVSQSRPGWFETVLYIYCDYRDRINQTPLAMLGSFVRQLISKINSSSEAASLIIATYRSHKSNPMKVLTVDLMVRLFRKAAALCNSLYICIDAFDECEEETQWELIHIVESLLEDSQASLKFFVTGRPTVRSRLDKLKTVVTYEISSTPYDIQLYIEHHLNIDAQRRPNAMNDALKGDIIKKLVSVSDGVFLLASMLLESILQGLNIYRREILLHEASSSLKATFRSAMSRLFDQRKELCELGLSVLMWMTFARRNLSKEELEVALAIEIGTTEINPKNITDIHTIIESCVGLVLYETESNTVRLFHLSAQEFLETNAGEYFPGGQRSIGERCLVFVTFSTFQIPRAPWETFDSRCREVYAELDDHFLAYAASFWGHHLGAEPLSYEESRRMADVLIRLADLAEPATEPLAILLLLEHYRTRICLNYDRARVGSRRVLSSLTLRADPQIHFGSRSFGNQSKSFLKDDSRLSYHLRIVSAVSLFRLHHVLSILIDAWRLTPPVLSSWAILSRSAREGHIETVQMLIKRGNTERPLDVAVMAGQAQITRLLIETREVDFNTRDEYGYPLIHRAVDVGNLPIVKMLLREDALDPDSLDTWCRTPLSYAAEMGDSEVMEALLGTGRVDPNSRDNVGMAPLSYAAGKLLASKDKAAHIELLLERDDINADTVDNDGDTPLSYAAQSDNRIVVQMLLESGKVDLELEPNRRALQLYPNAFSTRFSECSDLEGSEELDMSVQPRSLSNSESGSADAEGKEDL</sequence>
<dbReference type="SMART" id="SM00248">
    <property type="entry name" value="ANK"/>
    <property type="match status" value="5"/>
</dbReference>
<dbReference type="SUPFAM" id="SSF48403">
    <property type="entry name" value="Ankyrin repeat"/>
    <property type="match status" value="1"/>
</dbReference>
<dbReference type="PANTHER" id="PTHR46082">
    <property type="entry name" value="ATP/GTP-BINDING PROTEIN-RELATED"/>
    <property type="match status" value="1"/>
</dbReference>
<accession>A0A3N4I293</accession>
<dbReference type="EMBL" id="ML119707">
    <property type="protein sequence ID" value="RPA78788.1"/>
    <property type="molecule type" value="Genomic_DNA"/>
</dbReference>
<dbReference type="InterPro" id="IPR027417">
    <property type="entry name" value="P-loop_NTPase"/>
</dbReference>
<evidence type="ECO:0000259" key="5">
    <source>
        <dbReference type="Pfam" id="PF22939"/>
    </source>
</evidence>
<feature type="domain" description="GPI inositol-deacylase winged helix" evidence="5">
    <location>
        <begin position="772"/>
        <end position="843"/>
    </location>
</feature>
<name>A0A3N4I293_ASCIM</name>
<proteinExistence type="predicted"/>
<dbReference type="Gene3D" id="3.40.50.1580">
    <property type="entry name" value="Nucleoside phosphorylase domain"/>
    <property type="match status" value="1"/>
</dbReference>
<evidence type="ECO:0000313" key="7">
    <source>
        <dbReference type="EMBL" id="RPA78788.1"/>
    </source>
</evidence>
<keyword evidence="2" id="KW-0040">ANK repeat</keyword>
<dbReference type="Pfam" id="PF22939">
    <property type="entry name" value="WHD_GPIID"/>
    <property type="match status" value="1"/>
</dbReference>
<dbReference type="Pfam" id="PF24883">
    <property type="entry name" value="NPHP3_N"/>
    <property type="match status" value="1"/>
</dbReference>
<evidence type="ECO:0000256" key="1">
    <source>
        <dbReference type="ARBA" id="ARBA00022737"/>
    </source>
</evidence>
<dbReference type="InterPro" id="IPR000845">
    <property type="entry name" value="Nucleoside_phosphorylase_d"/>
</dbReference>
<dbReference type="PROSITE" id="PS50297">
    <property type="entry name" value="ANK_REP_REGION"/>
    <property type="match status" value="1"/>
</dbReference>
<dbReference type="Proteomes" id="UP000275078">
    <property type="component" value="Unassembled WGS sequence"/>
</dbReference>
<dbReference type="InterPro" id="IPR056884">
    <property type="entry name" value="NPHP3-like_N"/>
</dbReference>
<feature type="repeat" description="ANK" evidence="2">
    <location>
        <begin position="1197"/>
        <end position="1221"/>
    </location>
</feature>
<dbReference type="InterPro" id="IPR036770">
    <property type="entry name" value="Ankyrin_rpt-contain_sf"/>
</dbReference>